<dbReference type="PANTHER" id="PTHR11705:SF140">
    <property type="entry name" value="FI02848P-RELATED"/>
    <property type="match status" value="1"/>
</dbReference>
<dbReference type="SUPFAM" id="SSF53187">
    <property type="entry name" value="Zn-dependent exopeptidases"/>
    <property type="match status" value="1"/>
</dbReference>
<evidence type="ECO:0000256" key="9">
    <source>
        <dbReference type="ARBA" id="ARBA00023049"/>
    </source>
</evidence>
<dbReference type="SMART" id="SM00631">
    <property type="entry name" value="Zn_pept"/>
    <property type="match status" value="1"/>
</dbReference>
<dbReference type="PRINTS" id="PR00765">
    <property type="entry name" value="CRBOXYPTASEA"/>
</dbReference>
<feature type="compositionally biased region" description="Polar residues" evidence="12">
    <location>
        <begin position="411"/>
        <end position="424"/>
    </location>
</feature>
<feature type="domain" description="Peptidase M14" evidence="13">
    <location>
        <begin position="96"/>
        <end position="404"/>
    </location>
</feature>
<dbReference type="Pfam" id="PF00246">
    <property type="entry name" value="Peptidase_M14"/>
    <property type="match status" value="1"/>
</dbReference>
<feature type="non-terminal residue" evidence="14">
    <location>
        <position position="1"/>
    </location>
</feature>
<dbReference type="FunFam" id="3.40.630.10:FF:000084">
    <property type="entry name" value="Carboxypeptidase B2"/>
    <property type="match status" value="1"/>
</dbReference>
<keyword evidence="15" id="KW-1185">Reference proteome</keyword>
<evidence type="ECO:0000313" key="14">
    <source>
        <dbReference type="EMBL" id="KAK7500194.1"/>
    </source>
</evidence>
<dbReference type="Gene3D" id="3.30.70.340">
    <property type="entry name" value="Metallocarboxypeptidase-like"/>
    <property type="match status" value="1"/>
</dbReference>
<evidence type="ECO:0000259" key="13">
    <source>
        <dbReference type="PROSITE" id="PS52035"/>
    </source>
</evidence>
<dbReference type="GO" id="GO:0046872">
    <property type="term" value="F:metal ion binding"/>
    <property type="evidence" value="ECO:0007669"/>
    <property type="project" value="UniProtKB-KW"/>
</dbReference>
<dbReference type="Pfam" id="PF02244">
    <property type="entry name" value="Propep_M14"/>
    <property type="match status" value="1"/>
</dbReference>
<feature type="region of interest" description="Disordered" evidence="12">
    <location>
        <begin position="247"/>
        <end position="269"/>
    </location>
</feature>
<feature type="compositionally biased region" description="Polar residues" evidence="12">
    <location>
        <begin position="252"/>
        <end position="265"/>
    </location>
</feature>
<feature type="active site" description="Proton donor/acceptor" evidence="11">
    <location>
        <position position="368"/>
    </location>
</feature>
<comment type="caution">
    <text evidence="14">The sequence shown here is derived from an EMBL/GenBank/DDBJ whole genome shotgun (WGS) entry which is preliminary data.</text>
</comment>
<keyword evidence="7" id="KW-0378">Hydrolase</keyword>
<comment type="cofactor">
    <cofactor evidence="1">
        <name>Zn(2+)</name>
        <dbReference type="ChEBI" id="CHEBI:29105"/>
    </cofactor>
</comment>
<dbReference type="InterPro" id="IPR000834">
    <property type="entry name" value="Peptidase_M14"/>
</dbReference>
<protein>
    <recommendedName>
        <fullName evidence="13">Peptidase M14 domain-containing protein</fullName>
    </recommendedName>
</protein>
<dbReference type="PANTHER" id="PTHR11705">
    <property type="entry name" value="PROTEASE FAMILY M14 CARBOXYPEPTIDASE A,B"/>
    <property type="match status" value="1"/>
</dbReference>
<dbReference type="SUPFAM" id="SSF54897">
    <property type="entry name" value="Protease propeptides/inhibitors"/>
    <property type="match status" value="1"/>
</dbReference>
<dbReference type="InterPro" id="IPR036990">
    <property type="entry name" value="M14A-like_propep"/>
</dbReference>
<evidence type="ECO:0000256" key="1">
    <source>
        <dbReference type="ARBA" id="ARBA00001947"/>
    </source>
</evidence>
<keyword evidence="9" id="KW-0482">Metalloprotease</keyword>
<dbReference type="Gene3D" id="3.40.630.10">
    <property type="entry name" value="Zn peptidases"/>
    <property type="match status" value="1"/>
</dbReference>
<evidence type="ECO:0000256" key="8">
    <source>
        <dbReference type="ARBA" id="ARBA00022833"/>
    </source>
</evidence>
<organism evidence="14 15">
    <name type="scientific">Batillaria attramentaria</name>
    <dbReference type="NCBI Taxonomy" id="370345"/>
    <lineage>
        <taxon>Eukaryota</taxon>
        <taxon>Metazoa</taxon>
        <taxon>Spiralia</taxon>
        <taxon>Lophotrochozoa</taxon>
        <taxon>Mollusca</taxon>
        <taxon>Gastropoda</taxon>
        <taxon>Caenogastropoda</taxon>
        <taxon>Sorbeoconcha</taxon>
        <taxon>Cerithioidea</taxon>
        <taxon>Batillariidae</taxon>
        <taxon>Batillaria</taxon>
    </lineage>
</organism>
<feature type="compositionally biased region" description="Basic and acidic residues" evidence="12">
    <location>
        <begin position="432"/>
        <end position="442"/>
    </location>
</feature>
<dbReference type="AlphaFoldDB" id="A0ABD0LKY9"/>
<proteinExistence type="inferred from homology"/>
<keyword evidence="8" id="KW-0862">Zinc</keyword>
<keyword evidence="3" id="KW-0121">Carboxypeptidase</keyword>
<evidence type="ECO:0000256" key="3">
    <source>
        <dbReference type="ARBA" id="ARBA00022645"/>
    </source>
</evidence>
<evidence type="ECO:0000256" key="7">
    <source>
        <dbReference type="ARBA" id="ARBA00022801"/>
    </source>
</evidence>
<sequence length="505" mass="57091">FQVLEIHLNASESRKDLLTYLESKHQADVWGWTSHGAVDVMVGPTHVDDVIRMLKTKQVSHRTKIEDVQRLLDEHVAENRHPRHRRAVSLSSVTRRYLRLPQIRQFLQNVRANATQADVTLSSLGRTFQGRTTPYVRIRQKNSGDTNRSVIIVDAGIHAREWIAPAMALNIIHRLAFNPNDDPEVEDLLEKFDWLIIPVLNPDGYVYSHANSSTRLWRKTRTTAYSRDPYCLGVDANRNFGYEWSDSPEHGGNSNPCTDNYSGPSGFSEPETRNLKALLDRERGRTAAYLSLHSYGQFFLYPWGYDASARIDDESDLAEVARQFSDAMWRRNRWYEVGSSAKVLYAAAGASDDYARGGAGVKYAFTVELSPTDSSPHGFLLPAHHISSVVADHWPAFKAMARAIWNKMQDDSSNADSAPEFSSTQDEIEDEQLQHDQEDDPTRAAASGRNDNSFRVVGSGAFSNGLTSVTIDGHTYQLNLSDPVTLSWVQYYMDLFGYERPWDTL</sequence>
<comment type="similarity">
    <text evidence="2 11">Belongs to the peptidase M14 family.</text>
</comment>
<dbReference type="Proteomes" id="UP001519460">
    <property type="component" value="Unassembled WGS sequence"/>
</dbReference>
<evidence type="ECO:0000313" key="15">
    <source>
        <dbReference type="Proteomes" id="UP001519460"/>
    </source>
</evidence>
<dbReference type="GO" id="GO:0004180">
    <property type="term" value="F:carboxypeptidase activity"/>
    <property type="evidence" value="ECO:0007669"/>
    <property type="project" value="UniProtKB-KW"/>
</dbReference>
<evidence type="ECO:0000256" key="2">
    <source>
        <dbReference type="ARBA" id="ARBA00005988"/>
    </source>
</evidence>
<dbReference type="EMBL" id="JACVVK020000038">
    <property type="protein sequence ID" value="KAK7500194.1"/>
    <property type="molecule type" value="Genomic_DNA"/>
</dbReference>
<evidence type="ECO:0000256" key="5">
    <source>
        <dbReference type="ARBA" id="ARBA00022723"/>
    </source>
</evidence>
<feature type="region of interest" description="Disordered" evidence="12">
    <location>
        <begin position="410"/>
        <end position="451"/>
    </location>
</feature>
<keyword evidence="5" id="KW-0479">Metal-binding</keyword>
<keyword evidence="6" id="KW-0732">Signal</keyword>
<evidence type="ECO:0000256" key="12">
    <source>
        <dbReference type="SAM" id="MobiDB-lite"/>
    </source>
</evidence>
<evidence type="ECO:0000256" key="10">
    <source>
        <dbReference type="ARBA" id="ARBA00023157"/>
    </source>
</evidence>
<reference evidence="14 15" key="1">
    <citation type="journal article" date="2023" name="Sci. Data">
        <title>Genome assembly of the Korean intertidal mud-creeper Batillaria attramentaria.</title>
        <authorList>
            <person name="Patra A.K."/>
            <person name="Ho P.T."/>
            <person name="Jun S."/>
            <person name="Lee S.J."/>
            <person name="Kim Y."/>
            <person name="Won Y.J."/>
        </authorList>
    </citation>
    <scope>NUCLEOTIDE SEQUENCE [LARGE SCALE GENOMIC DNA]</scope>
    <source>
        <strain evidence="14">Wonlab-2016</strain>
    </source>
</reference>
<gene>
    <name evidence="14" type="ORF">BaRGS_00008417</name>
</gene>
<dbReference type="CDD" id="cd03860">
    <property type="entry name" value="M14_CP_A-B_like"/>
    <property type="match status" value="1"/>
</dbReference>
<evidence type="ECO:0000256" key="4">
    <source>
        <dbReference type="ARBA" id="ARBA00022670"/>
    </source>
</evidence>
<keyword evidence="4" id="KW-0645">Protease</keyword>
<evidence type="ECO:0000256" key="11">
    <source>
        <dbReference type="PROSITE-ProRule" id="PRU01379"/>
    </source>
</evidence>
<dbReference type="GO" id="GO:0006508">
    <property type="term" value="P:proteolysis"/>
    <property type="evidence" value="ECO:0007669"/>
    <property type="project" value="UniProtKB-KW"/>
</dbReference>
<evidence type="ECO:0000256" key="6">
    <source>
        <dbReference type="ARBA" id="ARBA00022729"/>
    </source>
</evidence>
<keyword evidence="10" id="KW-1015">Disulfide bond</keyword>
<dbReference type="InterPro" id="IPR003146">
    <property type="entry name" value="M14A_act_pep"/>
</dbReference>
<accession>A0ABD0LKY9</accession>
<dbReference type="GO" id="GO:0008237">
    <property type="term" value="F:metallopeptidase activity"/>
    <property type="evidence" value="ECO:0007669"/>
    <property type="project" value="UniProtKB-KW"/>
</dbReference>
<dbReference type="PROSITE" id="PS52035">
    <property type="entry name" value="PEPTIDASE_M14"/>
    <property type="match status" value="1"/>
</dbReference>
<name>A0ABD0LKY9_9CAEN</name>